<organism evidence="3 4">
    <name type="scientific">Helianthus annuus</name>
    <name type="common">Common sunflower</name>
    <dbReference type="NCBI Taxonomy" id="4232"/>
    <lineage>
        <taxon>Eukaryota</taxon>
        <taxon>Viridiplantae</taxon>
        <taxon>Streptophyta</taxon>
        <taxon>Embryophyta</taxon>
        <taxon>Tracheophyta</taxon>
        <taxon>Spermatophyta</taxon>
        <taxon>Magnoliopsida</taxon>
        <taxon>eudicotyledons</taxon>
        <taxon>Gunneridae</taxon>
        <taxon>Pentapetalae</taxon>
        <taxon>asterids</taxon>
        <taxon>campanulids</taxon>
        <taxon>Asterales</taxon>
        <taxon>Asteraceae</taxon>
        <taxon>Asteroideae</taxon>
        <taxon>Heliantheae alliance</taxon>
        <taxon>Heliantheae</taxon>
        <taxon>Helianthus</taxon>
    </lineage>
</organism>
<sequence>MMRRCLASSSDLDAKPQANHQMSIQREKVIERDGGCRSPCLHSAVSGGRWWY</sequence>
<evidence type="ECO:0000313" key="4">
    <source>
        <dbReference type="Proteomes" id="UP000215914"/>
    </source>
</evidence>
<dbReference type="InParanoid" id="A0A251TTW2"/>
<reference evidence="2" key="3">
    <citation type="submission" date="2020-06" db="EMBL/GenBank/DDBJ databases">
        <title>Helianthus annuus Genome sequencing and assembly Release 2.</title>
        <authorList>
            <person name="Gouzy J."/>
            <person name="Langlade N."/>
            <person name="Munos S."/>
        </authorList>
    </citation>
    <scope>NUCLEOTIDE SEQUENCE</scope>
    <source>
        <tissue evidence="2">Leaves</tissue>
    </source>
</reference>
<feature type="region of interest" description="Disordered" evidence="1">
    <location>
        <begin position="1"/>
        <end position="25"/>
    </location>
</feature>
<dbReference type="AlphaFoldDB" id="A0A251TTW2"/>
<protein>
    <submittedName>
        <fullName evidence="3">Uncharacterized protein</fullName>
    </submittedName>
</protein>
<dbReference type="Proteomes" id="UP000215914">
    <property type="component" value="Chromosome 9"/>
</dbReference>
<dbReference type="EMBL" id="CM007898">
    <property type="protein sequence ID" value="OTG13401.1"/>
    <property type="molecule type" value="Genomic_DNA"/>
</dbReference>
<reference evidence="2 4" key="1">
    <citation type="journal article" date="2017" name="Nature">
        <title>The sunflower genome provides insights into oil metabolism, flowering and Asterid evolution.</title>
        <authorList>
            <person name="Badouin H."/>
            <person name="Gouzy J."/>
            <person name="Grassa C.J."/>
            <person name="Murat F."/>
            <person name="Staton S.E."/>
            <person name="Cottret L."/>
            <person name="Lelandais-Briere C."/>
            <person name="Owens G.L."/>
            <person name="Carrere S."/>
            <person name="Mayjonade B."/>
            <person name="Legrand L."/>
            <person name="Gill N."/>
            <person name="Kane N.C."/>
            <person name="Bowers J.E."/>
            <person name="Hubner S."/>
            <person name="Bellec A."/>
            <person name="Berard A."/>
            <person name="Berges H."/>
            <person name="Blanchet N."/>
            <person name="Boniface M.C."/>
            <person name="Brunel D."/>
            <person name="Catrice O."/>
            <person name="Chaidir N."/>
            <person name="Claudel C."/>
            <person name="Donnadieu C."/>
            <person name="Faraut T."/>
            <person name="Fievet G."/>
            <person name="Helmstetter N."/>
            <person name="King M."/>
            <person name="Knapp S.J."/>
            <person name="Lai Z."/>
            <person name="Le Paslier M.C."/>
            <person name="Lippi Y."/>
            <person name="Lorenzon L."/>
            <person name="Mandel J.R."/>
            <person name="Marage G."/>
            <person name="Marchand G."/>
            <person name="Marquand E."/>
            <person name="Bret-Mestries E."/>
            <person name="Morien E."/>
            <person name="Nambeesan S."/>
            <person name="Nguyen T."/>
            <person name="Pegot-Espagnet P."/>
            <person name="Pouilly N."/>
            <person name="Raftis F."/>
            <person name="Sallet E."/>
            <person name="Schiex T."/>
            <person name="Thomas J."/>
            <person name="Vandecasteele C."/>
            <person name="Vares D."/>
            <person name="Vear F."/>
            <person name="Vautrin S."/>
            <person name="Crespi M."/>
            <person name="Mangin B."/>
            <person name="Burke J.M."/>
            <person name="Salse J."/>
            <person name="Munos S."/>
            <person name="Vincourt P."/>
            <person name="Rieseberg L.H."/>
            <person name="Langlade N.B."/>
        </authorList>
    </citation>
    <scope>NUCLEOTIDE SEQUENCE [LARGE SCALE GENOMIC DNA]</scope>
    <source>
        <strain evidence="4">cv. SF193</strain>
        <tissue evidence="2">Leaves</tissue>
    </source>
</reference>
<gene>
    <name evidence="3" type="ORF">HannXRQ_Chr09g0237721</name>
    <name evidence="2" type="ORF">HanXRQr2_Chr09g0365031</name>
</gene>
<evidence type="ECO:0000313" key="2">
    <source>
        <dbReference type="EMBL" id="KAF5788939.1"/>
    </source>
</evidence>
<dbReference type="EMBL" id="MNCJ02000324">
    <property type="protein sequence ID" value="KAF5788939.1"/>
    <property type="molecule type" value="Genomic_DNA"/>
</dbReference>
<proteinExistence type="predicted"/>
<evidence type="ECO:0000313" key="3">
    <source>
        <dbReference type="EMBL" id="OTG13401.1"/>
    </source>
</evidence>
<accession>A0A251TTW2</accession>
<dbReference type="Gramene" id="mRNA:HanXRQr2_Chr09g0365031">
    <property type="protein sequence ID" value="CDS:HanXRQr2_Chr09g0365031.1"/>
    <property type="gene ID" value="HanXRQr2_Chr09g0365031"/>
</dbReference>
<reference evidence="3" key="2">
    <citation type="submission" date="2017-02" db="EMBL/GenBank/DDBJ databases">
        <title>Sunflower complete genome.</title>
        <authorList>
            <person name="Langlade N."/>
            <person name="Munos S."/>
        </authorList>
    </citation>
    <scope>NUCLEOTIDE SEQUENCE [LARGE SCALE GENOMIC DNA]</scope>
    <source>
        <tissue evidence="3">Leaves</tissue>
    </source>
</reference>
<evidence type="ECO:0000256" key="1">
    <source>
        <dbReference type="SAM" id="MobiDB-lite"/>
    </source>
</evidence>
<name>A0A251TTW2_HELAN</name>
<keyword evidence="4" id="KW-1185">Reference proteome</keyword>